<feature type="domain" description="Glycosyl transferase family 1" evidence="1">
    <location>
        <begin position="215"/>
        <end position="365"/>
    </location>
</feature>
<dbReference type="STRING" id="305507.SAMN04489724_0601"/>
<accession>A0A1I6XQP7</accession>
<evidence type="ECO:0000313" key="3">
    <source>
        <dbReference type="Proteomes" id="UP000199673"/>
    </source>
</evidence>
<evidence type="ECO:0000259" key="1">
    <source>
        <dbReference type="Pfam" id="PF00534"/>
    </source>
</evidence>
<keyword evidence="3" id="KW-1185">Reference proteome</keyword>
<dbReference type="GO" id="GO:0016757">
    <property type="term" value="F:glycosyltransferase activity"/>
    <property type="evidence" value="ECO:0007669"/>
    <property type="project" value="InterPro"/>
</dbReference>
<sequence>MRNIRKRILFLIPGISMPGGQELENIGFANFLNSDPSFEVEILNFFCLLKSAEFEELPKVAWSLVKLKKVLSSKQFLKIYVKSGFAFKQSLAYCFRDFPHLFDSWLSSILKNFDLCFAGISPRILLPHVLDLCQKANVKFVYHESSIFHPKNNLFYQQLEKNGFFLISAKEKEDYLLKNYPDSSYYIIKQWIYIGQSDFLSISPVKNEVVKFGGLGRIDVGKNFKVILEALIILKRKAIKVEFSLYGDGPELTNLKKISKDNGLDNIVSFKGGFAFDKRDICFKEIDVFIMTSSFEGGPLVVLEAMASRKPIISTRVGDVPNRVFEDVNGYILPVHCSASDLAIEMEKYIFDRELVSSHGRNSREIFLRDFERSKSELLFKKSIESILEKDNK</sequence>
<dbReference type="SUPFAM" id="SSF53756">
    <property type="entry name" value="UDP-Glycosyltransferase/glycogen phosphorylase"/>
    <property type="match status" value="1"/>
</dbReference>
<dbReference type="Proteomes" id="UP000199673">
    <property type="component" value="Unassembled WGS sequence"/>
</dbReference>
<proteinExistence type="predicted"/>
<dbReference type="Pfam" id="PF00534">
    <property type="entry name" value="Glycos_transf_1"/>
    <property type="match status" value="1"/>
</dbReference>
<keyword evidence="2" id="KW-0808">Transferase</keyword>
<dbReference type="PANTHER" id="PTHR12526:SF638">
    <property type="entry name" value="SPORE COAT PROTEIN SA"/>
    <property type="match status" value="1"/>
</dbReference>
<dbReference type="InterPro" id="IPR001296">
    <property type="entry name" value="Glyco_trans_1"/>
</dbReference>
<gene>
    <name evidence="2" type="ORF">SAMN04489724_0601</name>
</gene>
<reference evidence="3" key="1">
    <citation type="submission" date="2016-10" db="EMBL/GenBank/DDBJ databases">
        <authorList>
            <person name="Varghese N."/>
            <person name="Submissions S."/>
        </authorList>
    </citation>
    <scope>NUCLEOTIDE SEQUENCE [LARGE SCALE GENOMIC DNA]</scope>
    <source>
        <strain evidence="3">DSM 23445</strain>
    </source>
</reference>
<dbReference type="RefSeq" id="WP_091691210.1">
    <property type="nucleotide sequence ID" value="NZ_FPBF01000001.1"/>
</dbReference>
<dbReference type="EMBL" id="FPBF01000001">
    <property type="protein sequence ID" value="SFT40231.1"/>
    <property type="molecule type" value="Genomic_DNA"/>
</dbReference>
<dbReference type="OrthoDB" id="7560678at2"/>
<name>A0A1I6XQP7_9BACT</name>
<dbReference type="AlphaFoldDB" id="A0A1I6XQP7"/>
<dbReference type="PANTHER" id="PTHR12526">
    <property type="entry name" value="GLYCOSYLTRANSFERASE"/>
    <property type="match status" value="1"/>
</dbReference>
<organism evidence="2 3">
    <name type="scientific">Algoriphagus locisalis</name>
    <dbReference type="NCBI Taxonomy" id="305507"/>
    <lineage>
        <taxon>Bacteria</taxon>
        <taxon>Pseudomonadati</taxon>
        <taxon>Bacteroidota</taxon>
        <taxon>Cytophagia</taxon>
        <taxon>Cytophagales</taxon>
        <taxon>Cyclobacteriaceae</taxon>
        <taxon>Algoriphagus</taxon>
    </lineage>
</organism>
<dbReference type="Gene3D" id="3.40.50.2000">
    <property type="entry name" value="Glycogen Phosphorylase B"/>
    <property type="match status" value="1"/>
</dbReference>
<evidence type="ECO:0000313" key="2">
    <source>
        <dbReference type="EMBL" id="SFT40231.1"/>
    </source>
</evidence>
<protein>
    <submittedName>
        <fullName evidence="2">Glycosyltransferase involved in cell wall bisynthesis</fullName>
    </submittedName>
</protein>